<evidence type="ECO:0000313" key="2">
    <source>
        <dbReference type="EMBL" id="TXL72169.1"/>
    </source>
</evidence>
<dbReference type="Pfam" id="PF12706">
    <property type="entry name" value="Lactamase_B_2"/>
    <property type="match status" value="1"/>
</dbReference>
<gene>
    <name evidence="2" type="ORF">FHP25_26420</name>
</gene>
<proteinExistence type="predicted"/>
<dbReference type="EMBL" id="VDUZ01000035">
    <property type="protein sequence ID" value="TXL72169.1"/>
    <property type="molecule type" value="Genomic_DNA"/>
</dbReference>
<organism evidence="2 3">
    <name type="scientific">Vineibacter terrae</name>
    <dbReference type="NCBI Taxonomy" id="2586908"/>
    <lineage>
        <taxon>Bacteria</taxon>
        <taxon>Pseudomonadati</taxon>
        <taxon>Pseudomonadota</taxon>
        <taxon>Alphaproteobacteria</taxon>
        <taxon>Hyphomicrobiales</taxon>
        <taxon>Vineibacter</taxon>
    </lineage>
</organism>
<evidence type="ECO:0000313" key="3">
    <source>
        <dbReference type="Proteomes" id="UP000321638"/>
    </source>
</evidence>
<dbReference type="SUPFAM" id="SSF56281">
    <property type="entry name" value="Metallo-hydrolase/oxidoreductase"/>
    <property type="match status" value="1"/>
</dbReference>
<dbReference type="CDD" id="cd16279">
    <property type="entry name" value="metallo-hydrolase-like_MBL-fold"/>
    <property type="match status" value="1"/>
</dbReference>
<keyword evidence="2" id="KW-0378">Hydrolase</keyword>
<reference evidence="2 3" key="1">
    <citation type="submission" date="2019-06" db="EMBL/GenBank/DDBJ databases">
        <title>New taxonomy in bacterial strain CC-CFT640, isolated from vineyard.</title>
        <authorList>
            <person name="Lin S.-Y."/>
            <person name="Tsai C.-F."/>
            <person name="Young C.-C."/>
        </authorList>
    </citation>
    <scope>NUCLEOTIDE SEQUENCE [LARGE SCALE GENOMIC DNA]</scope>
    <source>
        <strain evidence="2 3">CC-CFT640</strain>
    </source>
</reference>
<keyword evidence="3" id="KW-1185">Reference proteome</keyword>
<evidence type="ECO:0000259" key="1">
    <source>
        <dbReference type="SMART" id="SM00849"/>
    </source>
</evidence>
<comment type="caution">
    <text evidence="2">The sequence shown here is derived from an EMBL/GenBank/DDBJ whole genome shotgun (WGS) entry which is preliminary data.</text>
</comment>
<dbReference type="PANTHER" id="PTHR42663">
    <property type="entry name" value="HYDROLASE C777.06C-RELATED-RELATED"/>
    <property type="match status" value="1"/>
</dbReference>
<dbReference type="PANTHER" id="PTHR42663:SF6">
    <property type="entry name" value="HYDROLASE C777.06C-RELATED"/>
    <property type="match status" value="1"/>
</dbReference>
<dbReference type="GO" id="GO:0016787">
    <property type="term" value="F:hydrolase activity"/>
    <property type="evidence" value="ECO:0007669"/>
    <property type="project" value="UniProtKB-KW"/>
</dbReference>
<dbReference type="Gene3D" id="3.60.15.10">
    <property type="entry name" value="Ribonuclease Z/Hydroxyacylglutathione hydrolase-like"/>
    <property type="match status" value="1"/>
</dbReference>
<dbReference type="AlphaFoldDB" id="A0A5C8PEF1"/>
<dbReference type="InterPro" id="IPR036866">
    <property type="entry name" value="RibonucZ/Hydroxyglut_hydro"/>
</dbReference>
<dbReference type="Proteomes" id="UP000321638">
    <property type="component" value="Unassembled WGS sequence"/>
</dbReference>
<sequence>MRVIILGCGTSGGVPRIGGKDGAGEWGACDPANPRNRRRRCSILVQDQGKSILVDTSPDLRDQLIDARVTRIDAVLWTHDHADQTHGIDDLRALTLRHGPVEGWGDTRTLGILKDRFGYCFETARGSIYTALYRACLIDGPFEAAGITVTPFHQHHGSIMSLGFRFGPIAYANDVVKLDEAAFAAMAGVDTLVVDAMRYTPHPTHAHLDLTLSWIERIRPRRAVLTNMHVDLDYDELRRRLPPHVEPAYDGMVIEA</sequence>
<dbReference type="RefSeq" id="WP_147849991.1">
    <property type="nucleotide sequence ID" value="NZ_VDUZ01000035.1"/>
</dbReference>
<protein>
    <submittedName>
        <fullName evidence="2">MBL fold metallo-hydrolase</fullName>
    </submittedName>
</protein>
<accession>A0A5C8PEF1</accession>
<dbReference type="SMART" id="SM00849">
    <property type="entry name" value="Lactamase_B"/>
    <property type="match status" value="1"/>
</dbReference>
<feature type="domain" description="Metallo-beta-lactamase" evidence="1">
    <location>
        <begin position="39"/>
        <end position="229"/>
    </location>
</feature>
<dbReference type="InterPro" id="IPR001279">
    <property type="entry name" value="Metallo-B-lactamas"/>
</dbReference>
<dbReference type="OrthoDB" id="9781189at2"/>
<name>A0A5C8PEF1_9HYPH</name>